<keyword evidence="2" id="KW-1185">Reference proteome</keyword>
<organism evidence="1 2">
    <name type="scientific">[Clostridium] methylpentosum DSM 5476</name>
    <dbReference type="NCBI Taxonomy" id="537013"/>
    <lineage>
        <taxon>Bacteria</taxon>
        <taxon>Bacillati</taxon>
        <taxon>Bacillota</taxon>
        <taxon>Clostridia</taxon>
        <taxon>Eubacteriales</taxon>
        <taxon>Oscillospiraceae</taxon>
        <taxon>Oscillospiraceae incertae sedis</taxon>
    </lineage>
</organism>
<sequence>MGSTQAIGLAGGGSLLALASSIERIEPLSTSFYINLMRIEKNAVYGQQSK</sequence>
<dbReference type="AlphaFoldDB" id="C0EIM8"/>
<evidence type="ECO:0000313" key="1">
    <source>
        <dbReference type="EMBL" id="EEG28674.1"/>
    </source>
</evidence>
<evidence type="ECO:0000313" key="2">
    <source>
        <dbReference type="Proteomes" id="UP000003340"/>
    </source>
</evidence>
<dbReference type="Proteomes" id="UP000003340">
    <property type="component" value="Unassembled WGS sequence"/>
</dbReference>
<name>C0EIM8_9FIRM</name>
<dbReference type="EMBL" id="ACEC01000128">
    <property type="protein sequence ID" value="EEG28674.1"/>
    <property type="molecule type" value="Genomic_DNA"/>
</dbReference>
<gene>
    <name evidence="1" type="ORF">CLOSTMETH_03723</name>
</gene>
<protein>
    <submittedName>
        <fullName evidence="1">Uncharacterized protein</fullName>
    </submittedName>
</protein>
<dbReference type="HOGENOM" id="CLU_3116411_0_0_9"/>
<reference evidence="1 2" key="1">
    <citation type="submission" date="2009-01" db="EMBL/GenBank/DDBJ databases">
        <authorList>
            <person name="Fulton L."/>
            <person name="Clifton S."/>
            <person name="Fulton B."/>
            <person name="Xu J."/>
            <person name="Minx P."/>
            <person name="Pepin K.H."/>
            <person name="Johnson M."/>
            <person name="Bhonagiri V."/>
            <person name="Nash W.E."/>
            <person name="Mardis E.R."/>
            <person name="Wilson R.K."/>
        </authorList>
    </citation>
    <scope>NUCLEOTIDE SEQUENCE [LARGE SCALE GENOMIC DNA]</scope>
    <source>
        <strain evidence="1 2">DSM 5476</strain>
    </source>
</reference>
<accession>C0EIM8</accession>
<proteinExistence type="predicted"/>
<reference evidence="1 2" key="2">
    <citation type="submission" date="2009-02" db="EMBL/GenBank/DDBJ databases">
        <title>Draft genome sequence of Clostridium methylpentosum (DSM 5476).</title>
        <authorList>
            <person name="Sudarsanam P."/>
            <person name="Ley R."/>
            <person name="Guruge J."/>
            <person name="Turnbaugh P.J."/>
            <person name="Mahowald M."/>
            <person name="Liep D."/>
            <person name="Gordon J."/>
        </authorList>
    </citation>
    <scope>NUCLEOTIDE SEQUENCE [LARGE SCALE GENOMIC DNA]</scope>
    <source>
        <strain evidence="1 2">DSM 5476</strain>
    </source>
</reference>
<comment type="caution">
    <text evidence="1">The sequence shown here is derived from an EMBL/GenBank/DDBJ whole genome shotgun (WGS) entry which is preliminary data.</text>
</comment>